<dbReference type="Pfam" id="PF04414">
    <property type="entry name" value="tRNA_deacylase"/>
    <property type="match status" value="1"/>
</dbReference>
<dbReference type="EMBL" id="CP004049">
    <property type="protein sequence ID" value="AGI86119.2"/>
    <property type="molecule type" value="Genomic_DNA"/>
</dbReference>
<dbReference type="HOGENOM" id="CLU_056464_1_0_2"/>
<protein>
    <recommendedName>
        <fullName evidence="4">D-aminoacyl-tRNA deacylase</fullName>
        <ecNumber evidence="4">3.1.1.96</ecNumber>
    </recommendedName>
</protein>
<evidence type="ECO:0000256" key="3">
    <source>
        <dbReference type="ARBA" id="ARBA00022833"/>
    </source>
</evidence>
<dbReference type="Proteomes" id="UP000012672">
    <property type="component" value="Chromosome"/>
</dbReference>
<dbReference type="PIRSF" id="PIRSF016210">
    <property type="entry name" value="UCP016210"/>
    <property type="match status" value="1"/>
</dbReference>
<evidence type="ECO:0000256" key="4">
    <source>
        <dbReference type="HAMAP-Rule" id="MF_00562"/>
    </source>
</evidence>
<dbReference type="InterPro" id="IPR007508">
    <property type="entry name" value="DtdA"/>
</dbReference>
<dbReference type="Gene3D" id="3.40.50.10700">
    <property type="entry name" value="AF0625-like"/>
    <property type="match status" value="1"/>
</dbReference>
<dbReference type="STRING" id="1236689.MMALV_13930"/>
<accession>M9SEJ3</accession>
<comment type="function">
    <text evidence="4">D-aminoacyl-tRNA deacylase with broad substrate specificity. By recycling D-aminoacyl-tRNA to D-amino acids and free tRNA molecules, this enzyme counteracts the toxicity associated with the formation of D-aminoacyl-tRNA entities in vivo.</text>
</comment>
<dbReference type="FunCoup" id="M9SEJ3">
    <property type="interactions" value="2"/>
</dbReference>
<gene>
    <name evidence="4" type="primary">dtdA</name>
    <name evidence="5" type="ORF">MMALV_13930</name>
</gene>
<comment type="cofactor">
    <cofactor evidence="4">
        <name>Zn(2+)</name>
        <dbReference type="ChEBI" id="CHEBI:29105"/>
    </cofactor>
    <text evidence="4">Binds 2 Zn(2+) ions per subunit.</text>
</comment>
<comment type="subunit">
    <text evidence="4">Monomer.</text>
</comment>
<name>M9SEJ3_METAX</name>
<dbReference type="SUPFAM" id="SSF142535">
    <property type="entry name" value="AF0625-like"/>
    <property type="match status" value="1"/>
</dbReference>
<dbReference type="InterPro" id="IPR018033">
    <property type="entry name" value="Deacylase_DtdA_archaea"/>
</dbReference>
<organism evidence="5 6">
    <name type="scientific">Methanomethylophilus alvi (strain Mx1201)</name>
    <dbReference type="NCBI Taxonomy" id="1236689"/>
    <lineage>
        <taxon>Archaea</taxon>
        <taxon>Methanobacteriati</taxon>
        <taxon>Thermoplasmatota</taxon>
        <taxon>Thermoplasmata</taxon>
        <taxon>Methanomassiliicoccales</taxon>
        <taxon>Methanomethylophilaceae</taxon>
        <taxon>Methanomethylophilus</taxon>
    </lineage>
</organism>
<dbReference type="KEGG" id="max:MMALV_13930"/>
<dbReference type="GO" id="GO:0019478">
    <property type="term" value="P:D-amino acid catabolic process"/>
    <property type="evidence" value="ECO:0007669"/>
    <property type="project" value="UniProtKB-UniRule"/>
</dbReference>
<dbReference type="GO" id="GO:0106026">
    <property type="term" value="F:Gly-tRNA(Ala) deacylase activity"/>
    <property type="evidence" value="ECO:0007669"/>
    <property type="project" value="RHEA"/>
</dbReference>
<evidence type="ECO:0000313" key="6">
    <source>
        <dbReference type="Proteomes" id="UP000012672"/>
    </source>
</evidence>
<reference evidence="5 6" key="1">
    <citation type="journal article" date="2012" name="J. Bacteriol.">
        <title>Genome sequence of 'Candidatus Methanomethylophilus alvus' Mx1201, a methanogenic archaeon from the human gut belonging to a seventh order of methanogens.</title>
        <authorList>
            <person name="Borrel G."/>
            <person name="Harris H.M."/>
            <person name="Tottey W."/>
            <person name="Mihajlovski A."/>
            <person name="Parisot N."/>
            <person name="Peyretaillade E."/>
            <person name="Peyret P."/>
            <person name="Gribaldo S."/>
            <person name="O'Toole P.W."/>
            <person name="Brugere J.F."/>
        </authorList>
    </citation>
    <scope>NUCLEOTIDE SEQUENCE [LARGE SCALE GENOMIC DNA]</scope>
    <source>
        <strain evidence="5 6">Mx1201</strain>
    </source>
</reference>
<evidence type="ECO:0000313" key="5">
    <source>
        <dbReference type="EMBL" id="AGI86119.2"/>
    </source>
</evidence>
<comment type="similarity">
    <text evidence="4">Belongs to the DtdA deacylase family.</text>
</comment>
<evidence type="ECO:0000256" key="2">
    <source>
        <dbReference type="ARBA" id="ARBA00022801"/>
    </source>
</evidence>
<keyword evidence="2 4" id="KW-0378">Hydrolase</keyword>
<dbReference type="PANTHER" id="PTHR34667">
    <property type="entry name" value="D-AMINOACYL-TRNA DEACYLASE"/>
    <property type="match status" value="1"/>
</dbReference>
<dbReference type="AlphaFoldDB" id="M9SEJ3"/>
<keyword evidence="1 4" id="KW-0479">Metal-binding</keyword>
<keyword evidence="6" id="KW-1185">Reference proteome</keyword>
<dbReference type="EC" id="3.1.1.96" evidence="4"/>
<dbReference type="HAMAP" id="MF_00562">
    <property type="entry name" value="Deacylase_DtdA"/>
    <property type="match status" value="1"/>
</dbReference>
<dbReference type="PANTHER" id="PTHR34667:SF1">
    <property type="entry name" value="D-AMINOACYL-TRNA DEACYLASE"/>
    <property type="match status" value="1"/>
</dbReference>
<evidence type="ECO:0000256" key="1">
    <source>
        <dbReference type="ARBA" id="ARBA00022723"/>
    </source>
</evidence>
<dbReference type="Gene3D" id="3.40.630.50">
    <property type="entry name" value="AF0625-like"/>
    <property type="match status" value="1"/>
</dbReference>
<dbReference type="GO" id="GO:0008270">
    <property type="term" value="F:zinc ion binding"/>
    <property type="evidence" value="ECO:0007669"/>
    <property type="project" value="UniProtKB-UniRule"/>
</dbReference>
<sequence length="281" mass="30923">MSRRLIVLCRKDISSVNIVKHYISCRRWEDLGNDGYADYTRCGDDVVMSIPDLHIYSDGLDARARAFGFDPDVVIFPSEHSSSSGMPALTVHPIGNYNGSDLGGRPNTLVKACPSMMTDALRLIKSKCSLDEFNVCFEATHHGPYLETPAFFLEIGSDERHWKRDDAAEIQASVLRDVPDSNGYPVLIGLGGGHYAPRFTELALSRKVNFGHMLPNYQTEGRSDEEIATMIRNAAECSGTKVAFLHRKSMNGPSAARLTSLAESVGCEVIKSDCFEPLDGN</sequence>
<comment type="catalytic activity">
    <reaction evidence="4">
        <text>a D-aminoacyl-tRNA + H2O = a tRNA + a D-alpha-amino acid + H(+)</text>
        <dbReference type="Rhea" id="RHEA:13953"/>
        <dbReference type="Rhea" id="RHEA-COMP:10123"/>
        <dbReference type="Rhea" id="RHEA-COMP:10124"/>
        <dbReference type="ChEBI" id="CHEBI:15377"/>
        <dbReference type="ChEBI" id="CHEBI:15378"/>
        <dbReference type="ChEBI" id="CHEBI:59871"/>
        <dbReference type="ChEBI" id="CHEBI:78442"/>
        <dbReference type="ChEBI" id="CHEBI:79333"/>
        <dbReference type="EC" id="3.1.1.96"/>
    </reaction>
</comment>
<comment type="catalytic activity">
    <reaction evidence="4">
        <text>glycyl-tRNA(Ala) + H2O = tRNA(Ala) + glycine + H(+)</text>
        <dbReference type="Rhea" id="RHEA:53744"/>
        <dbReference type="Rhea" id="RHEA-COMP:9657"/>
        <dbReference type="Rhea" id="RHEA-COMP:13640"/>
        <dbReference type="ChEBI" id="CHEBI:15377"/>
        <dbReference type="ChEBI" id="CHEBI:15378"/>
        <dbReference type="ChEBI" id="CHEBI:57305"/>
        <dbReference type="ChEBI" id="CHEBI:78442"/>
        <dbReference type="ChEBI" id="CHEBI:78522"/>
        <dbReference type="EC" id="3.1.1.96"/>
    </reaction>
</comment>
<proteinExistence type="inferred from homology"/>
<dbReference type="InParanoid" id="M9SEJ3"/>
<keyword evidence="3 4" id="KW-0862">Zinc</keyword>
<dbReference type="eggNOG" id="arCOG01616">
    <property type="taxonomic scope" value="Archaea"/>
</dbReference>
<dbReference type="GO" id="GO:0051499">
    <property type="term" value="F:D-aminoacyl-tRNA deacylase activity"/>
    <property type="evidence" value="ECO:0007669"/>
    <property type="project" value="UniProtKB-UniRule"/>
</dbReference>